<sequence>VPGAALIVAGAVLLSGGIGRGTGTGTGAGAEREAPEPSEPPEPLEPVASSTEPPLSVPGGRLAHRPDCPLVDGRPDAVPAPQGAEPCPVCEPDHPAPSSGPPPHGPEPGDHAPPRAGRTP</sequence>
<gene>
    <name evidence="2" type="ORF">KDA82_39805</name>
</gene>
<accession>A0A8T4JBR2</accession>
<reference evidence="2" key="1">
    <citation type="submission" date="2021-04" db="EMBL/GenBank/DDBJ databases">
        <title>Sequencing of actinobacteria type strains.</title>
        <authorList>
            <person name="Nguyen G.-S."/>
            <person name="Wentzel A."/>
        </authorList>
    </citation>
    <scope>NUCLEOTIDE SEQUENCE</scope>
    <source>
        <strain evidence="2">DSM 42095</strain>
    </source>
</reference>
<keyword evidence="3" id="KW-1185">Reference proteome</keyword>
<feature type="non-terminal residue" evidence="2">
    <location>
        <position position="1"/>
    </location>
</feature>
<comment type="caution">
    <text evidence="2">The sequence shown here is derived from an EMBL/GenBank/DDBJ whole genome shotgun (WGS) entry which is preliminary data.</text>
</comment>
<evidence type="ECO:0000313" key="2">
    <source>
        <dbReference type="EMBL" id="MBR7678984.1"/>
    </source>
</evidence>
<dbReference type="EMBL" id="JAGSMN010002101">
    <property type="protein sequence ID" value="MBR7678984.1"/>
    <property type="molecule type" value="Genomic_DNA"/>
</dbReference>
<organism evidence="2 3">
    <name type="scientific">Streptomyces daliensis</name>
    <dbReference type="NCBI Taxonomy" id="299421"/>
    <lineage>
        <taxon>Bacteria</taxon>
        <taxon>Bacillati</taxon>
        <taxon>Actinomycetota</taxon>
        <taxon>Actinomycetes</taxon>
        <taxon>Kitasatosporales</taxon>
        <taxon>Streptomycetaceae</taxon>
        <taxon>Streptomyces</taxon>
    </lineage>
</organism>
<proteinExistence type="predicted"/>
<dbReference type="AlphaFoldDB" id="A0A8T4JBR2"/>
<name>A0A8T4JBR2_9ACTN</name>
<protein>
    <submittedName>
        <fullName evidence="2">Uncharacterized protein</fullName>
    </submittedName>
</protein>
<dbReference type="Proteomes" id="UP000675554">
    <property type="component" value="Unassembled WGS sequence"/>
</dbReference>
<feature type="region of interest" description="Disordered" evidence="1">
    <location>
        <begin position="13"/>
        <end position="120"/>
    </location>
</feature>
<evidence type="ECO:0000313" key="3">
    <source>
        <dbReference type="Proteomes" id="UP000675554"/>
    </source>
</evidence>
<feature type="compositionally biased region" description="Gly residues" evidence="1">
    <location>
        <begin position="16"/>
        <end position="28"/>
    </location>
</feature>
<evidence type="ECO:0000256" key="1">
    <source>
        <dbReference type="SAM" id="MobiDB-lite"/>
    </source>
</evidence>